<feature type="compositionally biased region" description="Pro residues" evidence="1">
    <location>
        <begin position="385"/>
        <end position="395"/>
    </location>
</feature>
<feature type="compositionally biased region" description="Pro residues" evidence="1">
    <location>
        <begin position="453"/>
        <end position="463"/>
    </location>
</feature>
<gene>
    <name evidence="2" type="primary">WBGene00281020</name>
</gene>
<dbReference type="OrthoDB" id="5826361at2759"/>
<proteinExistence type="predicted"/>
<accession>A0A8R1V0C2</accession>
<feature type="compositionally biased region" description="Polar residues" evidence="1">
    <location>
        <begin position="557"/>
        <end position="573"/>
    </location>
</feature>
<dbReference type="AlphaFoldDB" id="A0A2A6BWV2"/>
<feature type="compositionally biased region" description="Low complexity" evidence="1">
    <location>
        <begin position="269"/>
        <end position="291"/>
    </location>
</feature>
<reference evidence="2" key="2">
    <citation type="submission" date="2022-06" db="UniProtKB">
        <authorList>
            <consortium name="EnsemblMetazoa"/>
        </authorList>
    </citation>
    <scope>IDENTIFICATION</scope>
    <source>
        <strain evidence="2">PS312</strain>
    </source>
</reference>
<feature type="compositionally biased region" description="Low complexity" evidence="1">
    <location>
        <begin position="538"/>
        <end position="547"/>
    </location>
</feature>
<feature type="compositionally biased region" description="Low complexity" evidence="1">
    <location>
        <begin position="313"/>
        <end position="325"/>
    </location>
</feature>
<organism evidence="2 3">
    <name type="scientific">Pristionchus pacificus</name>
    <name type="common">Parasitic nematode worm</name>
    <dbReference type="NCBI Taxonomy" id="54126"/>
    <lineage>
        <taxon>Eukaryota</taxon>
        <taxon>Metazoa</taxon>
        <taxon>Ecdysozoa</taxon>
        <taxon>Nematoda</taxon>
        <taxon>Chromadorea</taxon>
        <taxon>Rhabditida</taxon>
        <taxon>Rhabditina</taxon>
        <taxon>Diplogasteromorpha</taxon>
        <taxon>Diplogasteroidea</taxon>
        <taxon>Neodiplogasteridae</taxon>
        <taxon>Pristionchus</taxon>
    </lineage>
</organism>
<evidence type="ECO:0000313" key="3">
    <source>
        <dbReference type="Proteomes" id="UP000005239"/>
    </source>
</evidence>
<feature type="region of interest" description="Disordered" evidence="1">
    <location>
        <begin position="269"/>
        <end position="366"/>
    </location>
</feature>
<feature type="compositionally biased region" description="Low complexity" evidence="1">
    <location>
        <begin position="406"/>
        <end position="425"/>
    </location>
</feature>
<evidence type="ECO:0000256" key="1">
    <source>
        <dbReference type="SAM" id="MobiDB-lite"/>
    </source>
</evidence>
<sequence length="646" mass="70477">MEVEEAIGSRDTPQAKGDRFQQLFVVRDFPSRLLKLCYLDIISTVKVFLSMIGHELPGYPANKVEAMAVQNATGSLEIMGQLVLNEWELLRHKIREFGAKIRQMSSKVAAATVKRLWHQLLSLLRRHSDSIPRQFELDAALILNEMEREREEKPPPRDTLADIRRVLLEDPDDEGIILRKRQAAWRAMPPPRANADGSPVREGDTSAYQLFNRPMASLRDDDDFDRLSGPSTHFAQSESEKILSLEAQLALLTRQLGMVMAAGGIQQQYAGSGAGSQRPSRSVSRSHSRASLYGGGGGGQPMGGAYHHHLPSLRHSSSQQHSPSPTSDDDGVYMQDADSASSYASPSHTTIPLQHLQQQQQVTVAGRRESMIMTGDATSLTTSIPPAPPLPPPPFVLQQLQRMGSSHEMASSPSSSTLIPLASSSFNDDAGGDSNGRHSSSDGRLSPSLSSPPCSPLPPPPPQLQQLQQKKRVQQRSGVEQEVRAGEMGLAYFPSPIAGAAEAQKLKSQSSSSSRSFLDDISRGNFALRKTSSEKSPTGSLLSSTSGEETEHDENVRNTSSGPLVKPTTQQLLSRKVSLKRISTDRSPGGTPQNRNRRRAPSLGQDGGRGLHTGDYLAAALARQFNTIRVNEEDDDQSVIDQSWDE</sequence>
<feature type="region of interest" description="Disordered" evidence="1">
    <location>
        <begin position="378"/>
        <end position="481"/>
    </location>
</feature>
<feature type="region of interest" description="Disordered" evidence="1">
    <location>
        <begin position="528"/>
        <end position="612"/>
    </location>
</feature>
<feature type="compositionally biased region" description="Gly residues" evidence="1">
    <location>
        <begin position="293"/>
        <end position="302"/>
    </location>
</feature>
<protein>
    <submittedName>
        <fullName evidence="2">Uncharacterized protein</fullName>
    </submittedName>
</protein>
<evidence type="ECO:0000313" key="2">
    <source>
        <dbReference type="EnsemblMetazoa" id="PPA42651.1"/>
    </source>
</evidence>
<feature type="compositionally biased region" description="Low complexity" evidence="1">
    <location>
        <begin position="336"/>
        <end position="361"/>
    </location>
</feature>
<dbReference type="EnsemblMetazoa" id="PPA42651.1">
    <property type="protein sequence ID" value="PPA42651.1"/>
    <property type="gene ID" value="WBGene00281020"/>
</dbReference>
<keyword evidence="3" id="KW-1185">Reference proteome</keyword>
<reference evidence="3" key="1">
    <citation type="journal article" date="2008" name="Nat. Genet.">
        <title>The Pristionchus pacificus genome provides a unique perspective on nematode lifestyle and parasitism.</title>
        <authorList>
            <person name="Dieterich C."/>
            <person name="Clifton S.W."/>
            <person name="Schuster L.N."/>
            <person name="Chinwalla A."/>
            <person name="Delehaunty K."/>
            <person name="Dinkelacker I."/>
            <person name="Fulton L."/>
            <person name="Fulton R."/>
            <person name="Godfrey J."/>
            <person name="Minx P."/>
            <person name="Mitreva M."/>
            <person name="Roeseler W."/>
            <person name="Tian H."/>
            <person name="Witte H."/>
            <person name="Yang S.P."/>
            <person name="Wilson R.K."/>
            <person name="Sommer R.J."/>
        </authorList>
    </citation>
    <scope>NUCLEOTIDE SEQUENCE [LARGE SCALE GENOMIC DNA]</scope>
    <source>
        <strain evidence="3">PS312</strain>
    </source>
</reference>
<accession>A0A2A6BWV2</accession>
<name>A0A2A6BWV2_PRIPA</name>
<dbReference type="Proteomes" id="UP000005239">
    <property type="component" value="Unassembled WGS sequence"/>
</dbReference>